<evidence type="ECO:0000313" key="3">
    <source>
        <dbReference type="Proteomes" id="UP001138661"/>
    </source>
</evidence>
<dbReference type="Proteomes" id="UP001138661">
    <property type="component" value="Unassembled WGS sequence"/>
</dbReference>
<feature type="transmembrane region" description="Helical" evidence="1">
    <location>
        <begin position="20"/>
        <end position="53"/>
    </location>
</feature>
<comment type="caution">
    <text evidence="2">The sequence shown here is derived from an EMBL/GenBank/DDBJ whole genome shotgun (WGS) entry which is preliminary data.</text>
</comment>
<dbReference type="EMBL" id="JAHXDN010000003">
    <property type="protein sequence ID" value="MBW4708612.1"/>
    <property type="molecule type" value="Genomic_DNA"/>
</dbReference>
<feature type="transmembrane region" description="Helical" evidence="1">
    <location>
        <begin position="96"/>
        <end position="117"/>
    </location>
</feature>
<sequence>MTLFDPETFSDDPYVAGLNQGAHMIAGAALLVGLLPLWPLDVVLGVTLALILAFELWQYIEREAALWDVGLDLLFWGLGAFAWYRAIDTGDVTGSTILYPLWLTLIMGGVMAVFTLFKHASKE</sequence>
<keyword evidence="3" id="KW-1185">Reference proteome</keyword>
<proteinExistence type="predicted"/>
<gene>
    <name evidence="2" type="ORF">KX928_12540</name>
</gene>
<dbReference type="RefSeq" id="WP_219502806.1">
    <property type="nucleotide sequence ID" value="NZ_JAHXDN010000003.1"/>
</dbReference>
<reference evidence="2" key="1">
    <citation type="submission" date="2021-07" db="EMBL/GenBank/DDBJ databases">
        <title>Roseobacter insulae sp. nov., isolated from a tidal flat.</title>
        <authorList>
            <person name="Park S."/>
            <person name="Yoon J.-H."/>
        </authorList>
    </citation>
    <scope>NUCLEOTIDE SEQUENCE</scope>
    <source>
        <strain evidence="2">YSTF-M11</strain>
    </source>
</reference>
<organism evidence="2 3">
    <name type="scientific">Roseobacter insulae</name>
    <dbReference type="NCBI Taxonomy" id="2859783"/>
    <lineage>
        <taxon>Bacteria</taxon>
        <taxon>Pseudomonadati</taxon>
        <taxon>Pseudomonadota</taxon>
        <taxon>Alphaproteobacteria</taxon>
        <taxon>Rhodobacterales</taxon>
        <taxon>Roseobacteraceae</taxon>
        <taxon>Roseobacter</taxon>
    </lineage>
</organism>
<name>A0A9X1K3H3_9RHOB</name>
<evidence type="ECO:0000313" key="2">
    <source>
        <dbReference type="EMBL" id="MBW4708612.1"/>
    </source>
</evidence>
<accession>A0A9X1K3H3</accession>
<keyword evidence="1" id="KW-0812">Transmembrane</keyword>
<protein>
    <submittedName>
        <fullName evidence="2">Uncharacterized protein</fullName>
    </submittedName>
</protein>
<keyword evidence="1" id="KW-1133">Transmembrane helix</keyword>
<evidence type="ECO:0000256" key="1">
    <source>
        <dbReference type="SAM" id="Phobius"/>
    </source>
</evidence>
<dbReference type="AlphaFoldDB" id="A0A9X1K3H3"/>
<keyword evidence="1" id="KW-0472">Membrane</keyword>
<feature type="transmembrane region" description="Helical" evidence="1">
    <location>
        <begin position="65"/>
        <end position="84"/>
    </location>
</feature>